<dbReference type="Pfam" id="PF03483">
    <property type="entry name" value="B3_4"/>
    <property type="match status" value="1"/>
</dbReference>
<dbReference type="Gene3D" id="3.30.56.10">
    <property type="match status" value="2"/>
</dbReference>
<gene>
    <name evidence="17" type="ORF">MANT1106_LOCUS8015</name>
</gene>
<evidence type="ECO:0000256" key="14">
    <source>
        <dbReference type="ARBA" id="ARBA00033189"/>
    </source>
</evidence>
<dbReference type="Gene3D" id="3.30.930.10">
    <property type="entry name" value="Bira Bifunctional Protein, Domain 2"/>
    <property type="match status" value="1"/>
</dbReference>
<feature type="domain" description="B5" evidence="16">
    <location>
        <begin position="310"/>
        <end position="386"/>
    </location>
</feature>
<dbReference type="InterPro" id="IPR009061">
    <property type="entry name" value="DNA-bd_dom_put_sf"/>
</dbReference>
<keyword evidence="9" id="KW-0547">Nucleotide-binding</keyword>
<dbReference type="InterPro" id="IPR004531">
    <property type="entry name" value="Phe-tRNA-synth_IIc_bsu_arc_euk"/>
</dbReference>
<keyword evidence="10" id="KW-0067">ATP-binding</keyword>
<dbReference type="FunFam" id="3.30.56.10:FF:000005">
    <property type="entry name" value="Phenylalanine--tRNA ligase beta subunit"/>
    <property type="match status" value="1"/>
</dbReference>
<evidence type="ECO:0000256" key="8">
    <source>
        <dbReference type="ARBA" id="ARBA00022723"/>
    </source>
</evidence>
<keyword evidence="6" id="KW-0963">Cytoplasm</keyword>
<dbReference type="InterPro" id="IPR005147">
    <property type="entry name" value="tRNA_synthase_B5-dom"/>
</dbReference>
<dbReference type="PANTHER" id="PTHR10947">
    <property type="entry name" value="PHENYLALANYL-TRNA SYNTHETASE BETA CHAIN AND LEUCINE-RICH REPEAT-CONTAINING PROTEIN 47"/>
    <property type="match status" value="1"/>
</dbReference>
<sequence length="597" mass="65923">MPTVNLNRDQLFAALGRTYTEEEFDELCFEFGIELDEVTSEKQMSSKFLGAGEAAPGASAIDEEGDDVIYKIDIPANRYDLLCMEGIAKALNVFKGTSPVPAFQLVEPADGVRQRMTQRPETMLVRPFVVCAVLRGVKFDQARYNSFIDLQDKLHQNICRRRTLVAIGTHDLATLKGPFTYEALLPEDINFVPLKQTKSFNAKELVEHYKSDQKLKHFLHIIEGSVVYPVIYDANRTVLSLPPIINGAHSAISLDTRDIFIECTATDLNKAKIVLNTVVTMFSQHSETPFAVEPVDVVDAMGAEKTYPDFMTRVVEADPQYICKRIGVELEPQKMADLLCRMQLRTQLGSDGMLQVEVPPTRSDVLHPCDIAEDVAIAYGYNNIKRTIPPVTTVGAQQPLNHFSDLVRQEVAMQGFSEMLTWILCSHDDNFANVLREDAGKSAAIVANPSSLDVQVVRSSLLPGVLKAMGANKDAPLPAKLFEVGDVVLIDDDKDVGARNCRRLLVLYSNVKAGFEVVHGVLDRMMTIVGAAKGGDAGYTVEPAAEPTYFPGRQAYIVRDGKRIGVFGIVHPDVLSKFDIVNPCSILELDLEPLMSA</sequence>
<dbReference type="SMART" id="SM00873">
    <property type="entry name" value="B3_4"/>
    <property type="match status" value="1"/>
</dbReference>
<dbReference type="GO" id="GO:0009328">
    <property type="term" value="C:phenylalanine-tRNA ligase complex"/>
    <property type="evidence" value="ECO:0007669"/>
    <property type="project" value="TreeGrafter"/>
</dbReference>
<dbReference type="AlphaFoldDB" id="A0A7S0X6P6"/>
<evidence type="ECO:0000256" key="2">
    <source>
        <dbReference type="ARBA" id="ARBA00004496"/>
    </source>
</evidence>
<dbReference type="FunFam" id="3.30.930.10:FF:000059">
    <property type="entry name" value="phenylalanine--tRNA ligase beta subunit"/>
    <property type="match status" value="1"/>
</dbReference>
<dbReference type="FunFam" id="3.50.40.10:FF:000002">
    <property type="entry name" value="phenylalanine--tRNA ligase beta subunit"/>
    <property type="match status" value="1"/>
</dbReference>
<evidence type="ECO:0000313" key="17">
    <source>
        <dbReference type="EMBL" id="CAD8705332.1"/>
    </source>
</evidence>
<dbReference type="SUPFAM" id="SSF46955">
    <property type="entry name" value="Putative DNA-binding domain"/>
    <property type="match status" value="2"/>
</dbReference>
<dbReference type="InterPro" id="IPR045864">
    <property type="entry name" value="aa-tRNA-synth_II/BPL/LPL"/>
</dbReference>
<protein>
    <recommendedName>
        <fullName evidence="5">phenylalanine--tRNA ligase</fullName>
        <ecNumber evidence="5">6.1.1.20</ecNumber>
    </recommendedName>
    <alternativeName>
        <fullName evidence="14">Phenylalanyl-tRNA synthetase beta subunit</fullName>
    </alternativeName>
</protein>
<evidence type="ECO:0000256" key="6">
    <source>
        <dbReference type="ARBA" id="ARBA00022490"/>
    </source>
</evidence>
<keyword evidence="13" id="KW-0030">Aminoacyl-tRNA synthetase</keyword>
<comment type="cofactor">
    <cofactor evidence="1">
        <name>Mg(2+)</name>
        <dbReference type="ChEBI" id="CHEBI:18420"/>
    </cofactor>
</comment>
<evidence type="ECO:0000256" key="7">
    <source>
        <dbReference type="ARBA" id="ARBA00022598"/>
    </source>
</evidence>
<dbReference type="GO" id="GO:0000287">
    <property type="term" value="F:magnesium ion binding"/>
    <property type="evidence" value="ECO:0007669"/>
    <property type="project" value="InterPro"/>
</dbReference>
<evidence type="ECO:0000256" key="9">
    <source>
        <dbReference type="ARBA" id="ARBA00022741"/>
    </source>
</evidence>
<evidence type="ECO:0000259" key="16">
    <source>
        <dbReference type="PROSITE" id="PS51483"/>
    </source>
</evidence>
<keyword evidence="8" id="KW-0479">Metal-binding</keyword>
<dbReference type="PANTHER" id="PTHR10947:SF0">
    <property type="entry name" value="PHENYLALANINE--TRNA LIGASE BETA SUBUNIT"/>
    <property type="match status" value="1"/>
</dbReference>
<comment type="subunit">
    <text evidence="4">Tetramer of two alpha and two beta subunits.</text>
</comment>
<keyword evidence="11" id="KW-0460">Magnesium</keyword>
<dbReference type="InterPro" id="IPR041616">
    <property type="entry name" value="PheRS_beta_core"/>
</dbReference>
<name>A0A7S0X6P6_9CHLO</name>
<dbReference type="EMBL" id="HBFC01013728">
    <property type="protein sequence ID" value="CAD8705332.1"/>
    <property type="molecule type" value="Transcribed_RNA"/>
</dbReference>
<dbReference type="Pfam" id="PF17759">
    <property type="entry name" value="tRNA_synthFbeta"/>
    <property type="match status" value="1"/>
</dbReference>
<evidence type="ECO:0000256" key="1">
    <source>
        <dbReference type="ARBA" id="ARBA00001946"/>
    </source>
</evidence>
<dbReference type="EC" id="6.1.1.20" evidence="5"/>
<dbReference type="GO" id="GO:0006432">
    <property type="term" value="P:phenylalanyl-tRNA aminoacylation"/>
    <property type="evidence" value="ECO:0007669"/>
    <property type="project" value="InterPro"/>
</dbReference>
<dbReference type="InterPro" id="IPR005146">
    <property type="entry name" value="B3/B4_tRNA-bd"/>
</dbReference>
<dbReference type="PROSITE" id="PS51483">
    <property type="entry name" value="B5"/>
    <property type="match status" value="1"/>
</dbReference>
<evidence type="ECO:0000256" key="3">
    <source>
        <dbReference type="ARBA" id="ARBA00007438"/>
    </source>
</evidence>
<dbReference type="InterPro" id="IPR020825">
    <property type="entry name" value="Phe-tRNA_synthase-like_B3/B4"/>
</dbReference>
<comment type="subcellular location">
    <subcellularLocation>
        <location evidence="2">Cytoplasm</location>
    </subcellularLocation>
</comment>
<dbReference type="CDD" id="cd00769">
    <property type="entry name" value="PheRS_beta_core"/>
    <property type="match status" value="1"/>
</dbReference>
<proteinExistence type="inferred from homology"/>
<evidence type="ECO:0000256" key="12">
    <source>
        <dbReference type="ARBA" id="ARBA00022917"/>
    </source>
</evidence>
<dbReference type="Gene3D" id="3.50.40.10">
    <property type="entry name" value="Phenylalanyl-trna Synthetase, Chain B, domain 3"/>
    <property type="match status" value="1"/>
</dbReference>
<reference evidence="17" key="1">
    <citation type="submission" date="2021-01" db="EMBL/GenBank/DDBJ databases">
        <authorList>
            <person name="Corre E."/>
            <person name="Pelletier E."/>
            <person name="Niang G."/>
            <person name="Scheremetjew M."/>
            <person name="Finn R."/>
            <person name="Kale V."/>
            <person name="Holt S."/>
            <person name="Cochrane G."/>
            <person name="Meng A."/>
            <person name="Brown T."/>
            <person name="Cohen L."/>
        </authorList>
    </citation>
    <scope>NUCLEOTIDE SEQUENCE</scope>
    <source>
        <strain evidence="17">SL-175</strain>
    </source>
</reference>
<dbReference type="SUPFAM" id="SSF55681">
    <property type="entry name" value="Class II aaRS and biotin synthetases"/>
    <property type="match status" value="1"/>
</dbReference>
<keyword evidence="12" id="KW-0648">Protein biosynthesis</keyword>
<comment type="similarity">
    <text evidence="3">Belongs to the phenylalanyl-tRNA synthetase beta subunit family. Type 2 subfamily.</text>
</comment>
<dbReference type="GO" id="GO:0005524">
    <property type="term" value="F:ATP binding"/>
    <property type="evidence" value="ECO:0007669"/>
    <property type="project" value="UniProtKB-KW"/>
</dbReference>
<dbReference type="Pfam" id="PF03484">
    <property type="entry name" value="B5"/>
    <property type="match status" value="1"/>
</dbReference>
<keyword evidence="7" id="KW-0436">Ligase</keyword>
<dbReference type="SMART" id="SM00874">
    <property type="entry name" value="B5"/>
    <property type="match status" value="1"/>
</dbReference>
<evidence type="ECO:0000256" key="11">
    <source>
        <dbReference type="ARBA" id="ARBA00022842"/>
    </source>
</evidence>
<evidence type="ECO:0000256" key="13">
    <source>
        <dbReference type="ARBA" id="ARBA00023146"/>
    </source>
</evidence>
<evidence type="ECO:0000256" key="10">
    <source>
        <dbReference type="ARBA" id="ARBA00022840"/>
    </source>
</evidence>
<organism evidence="17">
    <name type="scientific">Mantoniella antarctica</name>
    <dbReference type="NCBI Taxonomy" id="81844"/>
    <lineage>
        <taxon>Eukaryota</taxon>
        <taxon>Viridiplantae</taxon>
        <taxon>Chlorophyta</taxon>
        <taxon>Mamiellophyceae</taxon>
        <taxon>Mamiellales</taxon>
        <taxon>Mamiellaceae</taxon>
        <taxon>Mantoniella</taxon>
    </lineage>
</organism>
<dbReference type="SUPFAM" id="SSF56037">
    <property type="entry name" value="PheT/TilS domain"/>
    <property type="match status" value="1"/>
</dbReference>
<evidence type="ECO:0000256" key="4">
    <source>
        <dbReference type="ARBA" id="ARBA00011209"/>
    </source>
</evidence>
<dbReference type="GO" id="GO:0004826">
    <property type="term" value="F:phenylalanine-tRNA ligase activity"/>
    <property type="evidence" value="ECO:0007669"/>
    <property type="project" value="UniProtKB-EC"/>
</dbReference>
<dbReference type="InterPro" id="IPR045060">
    <property type="entry name" value="Phe-tRNA-ligase_IIc_bsu"/>
</dbReference>
<evidence type="ECO:0000256" key="5">
    <source>
        <dbReference type="ARBA" id="ARBA00012814"/>
    </source>
</evidence>
<dbReference type="InterPro" id="IPR040659">
    <property type="entry name" value="PhetRS_B1"/>
</dbReference>
<accession>A0A7S0X6P6</accession>
<dbReference type="Pfam" id="PF18262">
    <property type="entry name" value="PhetRS_B1"/>
    <property type="match status" value="1"/>
</dbReference>
<comment type="catalytic activity">
    <reaction evidence="15">
        <text>tRNA(Phe) + L-phenylalanine + ATP = L-phenylalanyl-tRNA(Phe) + AMP + diphosphate + H(+)</text>
        <dbReference type="Rhea" id="RHEA:19413"/>
        <dbReference type="Rhea" id="RHEA-COMP:9668"/>
        <dbReference type="Rhea" id="RHEA-COMP:9699"/>
        <dbReference type="ChEBI" id="CHEBI:15378"/>
        <dbReference type="ChEBI" id="CHEBI:30616"/>
        <dbReference type="ChEBI" id="CHEBI:33019"/>
        <dbReference type="ChEBI" id="CHEBI:58095"/>
        <dbReference type="ChEBI" id="CHEBI:78442"/>
        <dbReference type="ChEBI" id="CHEBI:78531"/>
        <dbReference type="ChEBI" id="CHEBI:456215"/>
        <dbReference type="EC" id="6.1.1.20"/>
    </reaction>
</comment>
<dbReference type="GO" id="GO:0003723">
    <property type="term" value="F:RNA binding"/>
    <property type="evidence" value="ECO:0007669"/>
    <property type="project" value="InterPro"/>
</dbReference>
<evidence type="ECO:0000256" key="15">
    <source>
        <dbReference type="ARBA" id="ARBA00049255"/>
    </source>
</evidence>
<dbReference type="NCBIfam" id="TIGR00471">
    <property type="entry name" value="pheT_arch"/>
    <property type="match status" value="1"/>
</dbReference>